<dbReference type="PANTHER" id="PTHR40265:SF1">
    <property type="entry name" value="GLYOXALASE-LIKE DOMAIN-CONTAINING PROTEIN"/>
    <property type="match status" value="1"/>
</dbReference>
<dbReference type="Pfam" id="PF13468">
    <property type="entry name" value="Glyoxalase_3"/>
    <property type="match status" value="1"/>
</dbReference>
<proteinExistence type="predicted"/>
<feature type="domain" description="VOC" evidence="1">
    <location>
        <begin position="10"/>
        <end position="144"/>
    </location>
</feature>
<dbReference type="Proteomes" id="UP001499967">
    <property type="component" value="Unassembled WGS sequence"/>
</dbReference>
<comment type="caution">
    <text evidence="2">The sequence shown here is derived from an EMBL/GenBank/DDBJ whole genome shotgun (WGS) entry which is preliminary data.</text>
</comment>
<evidence type="ECO:0000313" key="2">
    <source>
        <dbReference type="EMBL" id="GAA0940862.1"/>
    </source>
</evidence>
<dbReference type="SUPFAM" id="SSF54593">
    <property type="entry name" value="Glyoxalase/Bleomycin resistance protein/Dihydroxybiphenyl dioxygenase"/>
    <property type="match status" value="1"/>
</dbReference>
<dbReference type="InterPro" id="IPR025870">
    <property type="entry name" value="Glyoxalase-like_dom"/>
</dbReference>
<sequence length="213" mass="21866">MIGPVLDHPALDHLVLATPDLDATVADLAGRGLVTSPGGAHDGLGTRNALADLGDGAYLEVIGPDPQQPEPTQPRPFGIDGLRAPRLVAWAVRVADIDAAVAAARSHGVDPGAARDMARLRGDGVRLEWRLTPPPGTVPEVVPFLIAWGATEHPSRSAARGARLEEFTAAHPDPAGTRRRLAAVGAPDVTVAPGPAPALRALVATPTGTVELA</sequence>
<reference evidence="3" key="1">
    <citation type="journal article" date="2019" name="Int. J. Syst. Evol. Microbiol.">
        <title>The Global Catalogue of Microorganisms (GCM) 10K type strain sequencing project: providing services to taxonomists for standard genome sequencing and annotation.</title>
        <authorList>
            <consortium name="The Broad Institute Genomics Platform"/>
            <consortium name="The Broad Institute Genome Sequencing Center for Infectious Disease"/>
            <person name="Wu L."/>
            <person name="Ma J."/>
        </authorList>
    </citation>
    <scope>NUCLEOTIDE SEQUENCE [LARGE SCALE GENOMIC DNA]</scope>
    <source>
        <strain evidence="3">JCM 11117</strain>
    </source>
</reference>
<protein>
    <submittedName>
        <fullName evidence="2">VOC family protein</fullName>
    </submittedName>
</protein>
<dbReference type="InterPro" id="IPR029068">
    <property type="entry name" value="Glyas_Bleomycin-R_OHBP_Dase"/>
</dbReference>
<evidence type="ECO:0000259" key="1">
    <source>
        <dbReference type="PROSITE" id="PS51819"/>
    </source>
</evidence>
<dbReference type="PANTHER" id="PTHR40265">
    <property type="entry name" value="BLL2707 PROTEIN"/>
    <property type="match status" value="1"/>
</dbReference>
<dbReference type="EMBL" id="BAAAHP010000099">
    <property type="protein sequence ID" value="GAA0940862.1"/>
    <property type="molecule type" value="Genomic_DNA"/>
</dbReference>
<dbReference type="InterPro" id="IPR037523">
    <property type="entry name" value="VOC_core"/>
</dbReference>
<gene>
    <name evidence="2" type="ORF">GCM10009559_36140</name>
</gene>
<organism evidence="2 3">
    <name type="scientific">Pseudonocardia zijingensis</name>
    <dbReference type="NCBI Taxonomy" id="153376"/>
    <lineage>
        <taxon>Bacteria</taxon>
        <taxon>Bacillati</taxon>
        <taxon>Actinomycetota</taxon>
        <taxon>Actinomycetes</taxon>
        <taxon>Pseudonocardiales</taxon>
        <taxon>Pseudonocardiaceae</taxon>
        <taxon>Pseudonocardia</taxon>
    </lineage>
</organism>
<keyword evidence="3" id="KW-1185">Reference proteome</keyword>
<dbReference type="PROSITE" id="PS51819">
    <property type="entry name" value="VOC"/>
    <property type="match status" value="1"/>
</dbReference>
<accession>A0ABP4AT08</accession>
<dbReference type="Gene3D" id="3.10.180.10">
    <property type="entry name" value="2,3-Dihydroxybiphenyl 1,2-Dioxygenase, domain 1"/>
    <property type="match status" value="1"/>
</dbReference>
<evidence type="ECO:0000313" key="3">
    <source>
        <dbReference type="Proteomes" id="UP001499967"/>
    </source>
</evidence>
<name>A0ABP4AT08_9PSEU</name>